<dbReference type="InterPro" id="IPR027463">
    <property type="entry name" value="AcrB_DN_DC_subdom"/>
</dbReference>
<proteinExistence type="predicted"/>
<dbReference type="Gene3D" id="3.30.70.1320">
    <property type="entry name" value="Multidrug efflux transporter AcrB pore domain like"/>
    <property type="match status" value="1"/>
</dbReference>
<evidence type="ECO:0000313" key="3">
    <source>
        <dbReference type="Proteomes" id="UP000076962"/>
    </source>
</evidence>
<dbReference type="GO" id="GO:0005886">
    <property type="term" value="C:plasma membrane"/>
    <property type="evidence" value="ECO:0007669"/>
    <property type="project" value="TreeGrafter"/>
</dbReference>
<dbReference type="EMBL" id="LUTY01000842">
    <property type="protein sequence ID" value="OAD22601.1"/>
    <property type="molecule type" value="Genomic_DNA"/>
</dbReference>
<feature type="non-terminal residue" evidence="2">
    <location>
        <position position="1"/>
    </location>
</feature>
<feature type="transmembrane region" description="Helical" evidence="1">
    <location>
        <begin position="144"/>
        <end position="168"/>
    </location>
</feature>
<feature type="transmembrane region" description="Helical" evidence="1">
    <location>
        <begin position="116"/>
        <end position="138"/>
    </location>
</feature>
<name>A0A176S3C0_9GAMM</name>
<keyword evidence="1" id="KW-1133">Transmembrane helix</keyword>
<dbReference type="PANTHER" id="PTHR32063">
    <property type="match status" value="1"/>
</dbReference>
<feature type="transmembrane region" description="Helical" evidence="1">
    <location>
        <begin position="189"/>
        <end position="209"/>
    </location>
</feature>
<keyword evidence="1" id="KW-0812">Transmembrane</keyword>
<dbReference type="SUPFAM" id="SSF82866">
    <property type="entry name" value="Multidrug efflux transporter AcrB transmembrane domain"/>
    <property type="match status" value="1"/>
</dbReference>
<organism evidence="2 3">
    <name type="scientific">Candidatus Thiomargarita nelsonii</name>
    <dbReference type="NCBI Taxonomy" id="1003181"/>
    <lineage>
        <taxon>Bacteria</taxon>
        <taxon>Pseudomonadati</taxon>
        <taxon>Pseudomonadota</taxon>
        <taxon>Gammaproteobacteria</taxon>
        <taxon>Thiotrichales</taxon>
        <taxon>Thiotrichaceae</taxon>
        <taxon>Thiomargarita</taxon>
    </lineage>
</organism>
<dbReference type="Gene3D" id="1.20.1640.10">
    <property type="entry name" value="Multidrug efflux transporter AcrB transmembrane domain"/>
    <property type="match status" value="2"/>
</dbReference>
<comment type="caution">
    <text evidence="2">The sequence shown here is derived from an EMBL/GenBank/DDBJ whole genome shotgun (WGS) entry which is preliminary data.</text>
</comment>
<keyword evidence="3" id="KW-1185">Reference proteome</keyword>
<feature type="transmembrane region" description="Helical" evidence="1">
    <location>
        <begin position="92"/>
        <end position="109"/>
    </location>
</feature>
<dbReference type="PATRIC" id="fig|1003181.4.peg.2197"/>
<dbReference type="Gene3D" id="3.30.2090.10">
    <property type="entry name" value="Multidrug efflux transporter AcrB TolC docking domain, DN and DC subdomains"/>
    <property type="match status" value="1"/>
</dbReference>
<feature type="transmembrane region" description="Helical" evidence="1">
    <location>
        <begin position="221"/>
        <end position="245"/>
    </location>
</feature>
<accession>A0A176S3C0</accession>
<dbReference type="AlphaFoldDB" id="A0A176S3C0"/>
<sequence length="362" mass="39826">PIYVQDVAKVIDGPSELTKMVAYYSANSLPVADGAPAVTIAIAKKEGSNGVTVAKAILAKLETLKGRLIPDNIHVSVTRNYGKTANDKVNELLEALLVAAIVVSILCWITIGARPAIVVITVIPVVILITIWSTWVLGYTINRVSLFALIFSIGILVDDATVVVENIFRRWLREDNTSIETAVDAVREVGNPTIIATFTILSALLPMGFVSGMMGPYMFPIPALGSLAMLFSLFAAFMFTPWFSLRLKPNLAHLRQAEERERKVQESVGRYYRPIIQPLIKRRLLGWGLIVTIVVAFFLACSMLYTKAVTVKMLPFDNKPEFNVVINMPEGTALLATGNFTRQMAEKLKEIPEVTALQTYVA</sequence>
<dbReference type="GO" id="GO:0042910">
    <property type="term" value="F:xenobiotic transmembrane transporter activity"/>
    <property type="evidence" value="ECO:0007669"/>
    <property type="project" value="TreeGrafter"/>
</dbReference>
<dbReference type="PRINTS" id="PR00702">
    <property type="entry name" value="ACRIFLAVINRP"/>
</dbReference>
<dbReference type="PANTHER" id="PTHR32063:SF16">
    <property type="entry name" value="CATION EFFLUX SYSTEM (ACRB_ACRD_ACRF FAMILY)"/>
    <property type="match status" value="1"/>
</dbReference>
<dbReference type="Proteomes" id="UP000076962">
    <property type="component" value="Unassembled WGS sequence"/>
</dbReference>
<feature type="transmembrane region" description="Helical" evidence="1">
    <location>
        <begin position="284"/>
        <end position="305"/>
    </location>
</feature>
<feature type="non-terminal residue" evidence="2">
    <location>
        <position position="362"/>
    </location>
</feature>
<evidence type="ECO:0000256" key="1">
    <source>
        <dbReference type="SAM" id="Phobius"/>
    </source>
</evidence>
<keyword evidence="1" id="KW-0472">Membrane</keyword>
<protein>
    <submittedName>
        <fullName evidence="2">Transporter, AcrB/D/F family</fullName>
    </submittedName>
</protein>
<evidence type="ECO:0000313" key="2">
    <source>
        <dbReference type="EMBL" id="OAD22601.1"/>
    </source>
</evidence>
<dbReference type="InterPro" id="IPR001036">
    <property type="entry name" value="Acrflvin-R"/>
</dbReference>
<dbReference type="Gene3D" id="3.30.70.1430">
    <property type="entry name" value="Multidrug efflux transporter AcrB pore domain"/>
    <property type="match status" value="1"/>
</dbReference>
<dbReference type="Pfam" id="PF00873">
    <property type="entry name" value="ACR_tran"/>
    <property type="match status" value="1"/>
</dbReference>
<reference evidence="2 3" key="1">
    <citation type="submission" date="2016-05" db="EMBL/GenBank/DDBJ databases">
        <title>Single-cell genome of chain-forming Candidatus Thiomargarita nelsonii and comparison to other large sulfur-oxidizing bacteria.</title>
        <authorList>
            <person name="Winkel M."/>
            <person name="Salman V."/>
            <person name="Woyke T."/>
            <person name="Schulz-Vogt H."/>
            <person name="Richter M."/>
            <person name="Flood B."/>
            <person name="Bailey J."/>
            <person name="Amann R."/>
            <person name="Mussmann M."/>
        </authorList>
    </citation>
    <scope>NUCLEOTIDE SEQUENCE [LARGE SCALE GENOMIC DNA]</scope>
    <source>
        <strain evidence="2 3">THI036</strain>
    </source>
</reference>
<gene>
    <name evidence="2" type="ORF">THIOM_001584</name>
</gene>